<dbReference type="SUPFAM" id="SSF52540">
    <property type="entry name" value="P-loop containing nucleoside triphosphate hydrolases"/>
    <property type="match status" value="2"/>
</dbReference>
<dbReference type="STRING" id="47855.GA0070606_5393"/>
<dbReference type="SMART" id="SM00487">
    <property type="entry name" value="DEXDc"/>
    <property type="match status" value="1"/>
</dbReference>
<protein>
    <submittedName>
        <fullName evidence="8">Helicase conserved C-terminal domain-containing protein</fullName>
    </submittedName>
</protein>
<dbReference type="InterPro" id="IPR027417">
    <property type="entry name" value="P-loop_NTPase"/>
</dbReference>
<feature type="region of interest" description="Disordered" evidence="5">
    <location>
        <begin position="254"/>
        <end position="297"/>
    </location>
</feature>
<gene>
    <name evidence="8" type="ORF">GA0070606_5393</name>
</gene>
<name>A0A1C6VVP3_9ACTN</name>
<dbReference type="CDD" id="cd18793">
    <property type="entry name" value="SF2_C_SNF"/>
    <property type="match status" value="1"/>
</dbReference>
<dbReference type="InterPro" id="IPR000330">
    <property type="entry name" value="SNF2_N"/>
</dbReference>
<dbReference type="RefSeq" id="WP_176737426.1">
    <property type="nucleotide sequence ID" value="NZ_FMHZ01000002.1"/>
</dbReference>
<dbReference type="PROSITE" id="PS51194">
    <property type="entry name" value="HELICASE_CTER"/>
    <property type="match status" value="1"/>
</dbReference>
<dbReference type="InterPro" id="IPR038718">
    <property type="entry name" value="SNF2-like_sf"/>
</dbReference>
<organism evidence="8 9">
    <name type="scientific">Micromonospora citrea</name>
    <dbReference type="NCBI Taxonomy" id="47855"/>
    <lineage>
        <taxon>Bacteria</taxon>
        <taxon>Bacillati</taxon>
        <taxon>Actinomycetota</taxon>
        <taxon>Actinomycetes</taxon>
        <taxon>Micromonosporales</taxon>
        <taxon>Micromonosporaceae</taxon>
        <taxon>Micromonospora</taxon>
    </lineage>
</organism>
<keyword evidence="3 8" id="KW-0347">Helicase</keyword>
<evidence type="ECO:0000256" key="5">
    <source>
        <dbReference type="SAM" id="MobiDB-lite"/>
    </source>
</evidence>
<dbReference type="SMART" id="SM00490">
    <property type="entry name" value="HELICc"/>
    <property type="match status" value="1"/>
</dbReference>
<accession>A0A1C6VVP3</accession>
<dbReference type="Pfam" id="PF00176">
    <property type="entry name" value="SNF2-rel_dom"/>
    <property type="match status" value="1"/>
</dbReference>
<dbReference type="EMBL" id="FMHZ01000002">
    <property type="protein sequence ID" value="SCL70419.1"/>
    <property type="molecule type" value="Genomic_DNA"/>
</dbReference>
<dbReference type="Pfam" id="PF00271">
    <property type="entry name" value="Helicase_C"/>
    <property type="match status" value="1"/>
</dbReference>
<proteinExistence type="predicted"/>
<dbReference type="InterPro" id="IPR057342">
    <property type="entry name" value="DEXDc_RapA"/>
</dbReference>
<dbReference type="PANTHER" id="PTHR45766:SF6">
    <property type="entry name" value="SWI_SNF-RELATED MATRIX-ASSOCIATED ACTIN-DEPENDENT REGULATOR OF CHROMATIN SUBFAMILY A-LIKE PROTEIN 1"/>
    <property type="match status" value="1"/>
</dbReference>
<dbReference type="Gene3D" id="3.40.50.300">
    <property type="entry name" value="P-loop containing nucleotide triphosphate hydrolases"/>
    <property type="match status" value="1"/>
</dbReference>
<evidence type="ECO:0000259" key="6">
    <source>
        <dbReference type="PROSITE" id="PS51192"/>
    </source>
</evidence>
<dbReference type="PANTHER" id="PTHR45766">
    <property type="entry name" value="DNA ANNEALING HELICASE AND ENDONUCLEASE ZRANB3 FAMILY MEMBER"/>
    <property type="match status" value="1"/>
</dbReference>
<sequence length="1103" mass="121461">MTQPAFTVPAAGPVAQALPESDFTQVALRVAYSTGEQPLTRFYVPLLARATGYKRLVGYFSAQVLARAAAGFAPFAARRGKMQLVVGAQLSDEDVDAVLRGEPLDQVVAERLCLEPLTEGVSIVQKEHLRLLAWMLREGLLELRVGVPVDSDGKPLRPEQARRYFHSKYGLFTDALGRQVAFSGSDNETVAGWTGNHETFHVYWSWNDAVWPLYGADVTRRLEQHWDGTPDTGWAVLPVPTALRQGLINIVPAGWTPPAQDPDPRLRDFDVPDDPLGGGPAPGWTSTPAEDSKADENAVEADRVRLLEILRAPLSRTMVGVASAAAVPLPHQQLIAVRAVETYPRGYLLADEVGLGKTIEAGLILRELLLSGRAETALLLVPASVMSQWQEELHEKISLDVPRYEGGVFLDRHNREVPSEPTANPWTAFPVVLASSHLARRADRRAQVLAGSWDVVLVDEAHHARRRGLKANGTPNTLLGLLQTMKAQQSWKALYLASATPMQMAPHEAWDLIELLGLPGEWSESADKFVRYFAELRRPHADRDWALLSRMLRDELDAPDAAADEPLRNRVVSELGPVVSRSILRLHQPPPPSRQRVLGWKIRQCELADEWLRAHTPMRDRVFRHTRGTMRRYQEQGLLPADLIIPRRTIRDEFIELSPAEWTLYERIDAYISRYYNAYMAAGPGNPAARALGFIMTVYRRRLTSSFQAVRLSLKRRRDALAAGRALAISELLDPDDKTATEDDESGVDLTGVADPISADLLAAEIAELDSFIADIEALGGQDTKAEQLYGDLNEALLSGYDSVVLFTQYTDTMDYLRDRLAGPYQRVACYSGRGGERWDPATSTWTKITKNELKQLFREGEIRILLGTDSMSEGLNLQTSGRLFNYDMPWNLMRVEQRIGRVDRIGASHEVVTISNYFYADTVEQAIYSSIKDDFGDFTEIVGDAQPVLAATEAAIKAAAMAAGPAQRDAAAAQAARDIRDRVQEATSGDVRLSDAEQQTLSVPELHPSDTLADLAAAIVGNKAVAPWLTADPTEEGAWELALPGAPPQLVSFDRAVVDASKRDVALFTWGTAEAKALAERLEAATPGDAILPAPRQACDGG</sequence>
<evidence type="ECO:0000256" key="2">
    <source>
        <dbReference type="ARBA" id="ARBA00022801"/>
    </source>
</evidence>
<keyword evidence="2" id="KW-0378">Hydrolase</keyword>
<dbReference type="InterPro" id="IPR001650">
    <property type="entry name" value="Helicase_C-like"/>
</dbReference>
<feature type="domain" description="Helicase ATP-binding" evidence="6">
    <location>
        <begin position="338"/>
        <end position="519"/>
    </location>
</feature>
<dbReference type="GO" id="GO:0004386">
    <property type="term" value="F:helicase activity"/>
    <property type="evidence" value="ECO:0007669"/>
    <property type="project" value="UniProtKB-KW"/>
</dbReference>
<dbReference type="PROSITE" id="PS51192">
    <property type="entry name" value="HELICASE_ATP_BIND_1"/>
    <property type="match status" value="1"/>
</dbReference>
<feature type="domain" description="Helicase C-terminal" evidence="7">
    <location>
        <begin position="785"/>
        <end position="958"/>
    </location>
</feature>
<dbReference type="Proteomes" id="UP000199001">
    <property type="component" value="Unassembled WGS sequence"/>
</dbReference>
<evidence type="ECO:0000256" key="3">
    <source>
        <dbReference type="ARBA" id="ARBA00022806"/>
    </source>
</evidence>
<dbReference type="CDD" id="cd09179">
    <property type="entry name" value="PLDc_N_DEXD_a"/>
    <property type="match status" value="1"/>
</dbReference>
<dbReference type="Gene3D" id="3.40.50.10810">
    <property type="entry name" value="Tandem AAA-ATPase domain"/>
    <property type="match status" value="1"/>
</dbReference>
<evidence type="ECO:0000259" key="7">
    <source>
        <dbReference type="PROSITE" id="PS51194"/>
    </source>
</evidence>
<evidence type="ECO:0000313" key="9">
    <source>
        <dbReference type="Proteomes" id="UP000199001"/>
    </source>
</evidence>
<dbReference type="InterPro" id="IPR014001">
    <property type="entry name" value="Helicase_ATP-bd"/>
</dbReference>
<dbReference type="CDD" id="cd18011">
    <property type="entry name" value="DEXDc_RapA"/>
    <property type="match status" value="1"/>
</dbReference>
<evidence type="ECO:0000256" key="4">
    <source>
        <dbReference type="ARBA" id="ARBA00022840"/>
    </source>
</evidence>
<keyword evidence="4" id="KW-0067">ATP-binding</keyword>
<keyword evidence="9" id="KW-1185">Reference proteome</keyword>
<dbReference type="GO" id="GO:0005524">
    <property type="term" value="F:ATP binding"/>
    <property type="evidence" value="ECO:0007669"/>
    <property type="project" value="UniProtKB-KW"/>
</dbReference>
<keyword evidence="1" id="KW-0547">Nucleotide-binding</keyword>
<dbReference type="GO" id="GO:0016787">
    <property type="term" value="F:hydrolase activity"/>
    <property type="evidence" value="ECO:0007669"/>
    <property type="project" value="UniProtKB-KW"/>
</dbReference>
<reference evidence="9" key="1">
    <citation type="submission" date="2016-06" db="EMBL/GenBank/DDBJ databases">
        <authorList>
            <person name="Varghese N."/>
            <person name="Submissions Spin"/>
        </authorList>
    </citation>
    <scope>NUCLEOTIDE SEQUENCE [LARGE SCALE GENOMIC DNA]</scope>
    <source>
        <strain evidence="9">DSM 43903</strain>
    </source>
</reference>
<dbReference type="InterPro" id="IPR049730">
    <property type="entry name" value="SNF2/RAD54-like_C"/>
</dbReference>
<dbReference type="AlphaFoldDB" id="A0A1C6VVP3"/>
<evidence type="ECO:0000313" key="8">
    <source>
        <dbReference type="EMBL" id="SCL70419.1"/>
    </source>
</evidence>
<evidence type="ECO:0000256" key="1">
    <source>
        <dbReference type="ARBA" id="ARBA00022741"/>
    </source>
</evidence>